<proteinExistence type="predicted"/>
<dbReference type="AlphaFoldDB" id="C7CHK8"/>
<dbReference type="Proteomes" id="UP000008070">
    <property type="component" value="Chromosome"/>
</dbReference>
<name>C7CHK8_METED</name>
<dbReference type="HOGENOM" id="CLU_104190_0_0_5"/>
<dbReference type="KEGG" id="mdi:METDI1695"/>
<protein>
    <submittedName>
        <fullName evidence="1">Uncharacterized protein</fullName>
    </submittedName>
</protein>
<gene>
    <name evidence="1" type="ORF">METD_I1695</name>
</gene>
<evidence type="ECO:0000313" key="1">
    <source>
        <dbReference type="EMBL" id="CAX23292.1"/>
    </source>
</evidence>
<evidence type="ECO:0000313" key="2">
    <source>
        <dbReference type="Proteomes" id="UP000008070"/>
    </source>
</evidence>
<dbReference type="EMBL" id="FP103042">
    <property type="protein sequence ID" value="CAX23292.1"/>
    <property type="molecule type" value="Genomic_DNA"/>
</dbReference>
<organism evidence="1 2">
    <name type="scientific">Methylorubrum extorquens (strain DSM 6343 / CIP 106787 / DM4)</name>
    <name type="common">Methylobacterium extorquens</name>
    <dbReference type="NCBI Taxonomy" id="661410"/>
    <lineage>
        <taxon>Bacteria</taxon>
        <taxon>Pseudomonadati</taxon>
        <taxon>Pseudomonadota</taxon>
        <taxon>Alphaproteobacteria</taxon>
        <taxon>Hyphomicrobiales</taxon>
        <taxon>Methylobacteriaceae</taxon>
        <taxon>Methylorubrum</taxon>
    </lineage>
</organism>
<sequence>MLFKLIETNIVNFHIRFQEMGKYDHSISGERKLVDTVSKAHYQLMLHRAVRYYGAEYDIHIRPDNGNCTSLLPGYKQKLNEGAVSEFNHPPNCVRTIEPRDSKQTPFLQFLDVTLGALTAYRNGRHLLPETSDMKRKLAIYAFEKTKLHSLEASTSISQHRLSVWNVRPKFNLKRGPRA</sequence>
<reference evidence="2" key="1">
    <citation type="journal article" date="2009" name="PLoS ONE">
        <title>Methylobacterium genome sequences: a reference blueprint to investigate microbial metabolism of C1 compounds from natural and industrial sources.</title>
        <authorList>
            <person name="Vuilleumier S."/>
            <person name="Chistoserdova L."/>
            <person name="Lee M.-C."/>
            <person name="Bringel F."/>
            <person name="Lajus A."/>
            <person name="Zhou Y."/>
            <person name="Gourion B."/>
            <person name="Barbe V."/>
            <person name="Chang J."/>
            <person name="Cruveiller S."/>
            <person name="Dossat C."/>
            <person name="Gillett W."/>
            <person name="Gruffaz C."/>
            <person name="Haugen E."/>
            <person name="Hourcade E."/>
            <person name="Levy R."/>
            <person name="Mangenot S."/>
            <person name="Muller E."/>
            <person name="Nadalig T."/>
            <person name="Pagni M."/>
            <person name="Penny C."/>
            <person name="Peyraud R."/>
            <person name="Robinson D.G."/>
            <person name="Roche D."/>
            <person name="Rouy Z."/>
            <person name="Saenampechek C."/>
            <person name="Salvignol G."/>
            <person name="Vallenet D."/>
            <person name="Wu Z."/>
            <person name="Marx C.J."/>
            <person name="Vorholt J.A."/>
            <person name="Olson M.V."/>
            <person name="Kaul R."/>
            <person name="Weissenbach J."/>
            <person name="Medigue C."/>
            <person name="Lidstrom M.E."/>
        </authorList>
    </citation>
    <scope>NUCLEOTIDE SEQUENCE [LARGE SCALE GENOMIC DNA]</scope>
    <source>
        <strain evidence="2">DSM 6343 / CIP 106787 / DM4</strain>
    </source>
</reference>
<accession>C7CHK8</accession>